<keyword evidence="2 7" id="KW-0812">Transmembrane</keyword>
<evidence type="ECO:0000256" key="6">
    <source>
        <dbReference type="SAM" id="MobiDB-lite"/>
    </source>
</evidence>
<feature type="domain" description="FAD-binding FR-type" evidence="9">
    <location>
        <begin position="539"/>
        <end position="666"/>
    </location>
</feature>
<keyword evidence="5 7" id="KW-0472">Membrane</keyword>
<evidence type="ECO:0000256" key="5">
    <source>
        <dbReference type="ARBA" id="ARBA00023136"/>
    </source>
</evidence>
<dbReference type="EMBL" id="BRYB01000390">
    <property type="protein sequence ID" value="GMI29172.1"/>
    <property type="molecule type" value="Genomic_DNA"/>
</dbReference>
<evidence type="ECO:0000259" key="9">
    <source>
        <dbReference type="PROSITE" id="PS51384"/>
    </source>
</evidence>
<keyword evidence="3 7" id="KW-1133">Transmembrane helix</keyword>
<feature type="signal peptide" evidence="8">
    <location>
        <begin position="1"/>
        <end position="21"/>
    </location>
</feature>
<evidence type="ECO:0000313" key="11">
    <source>
        <dbReference type="Proteomes" id="UP001165060"/>
    </source>
</evidence>
<dbReference type="InterPro" id="IPR013112">
    <property type="entry name" value="FAD-bd_8"/>
</dbReference>
<dbReference type="InterPro" id="IPR013130">
    <property type="entry name" value="Fe3_Rdtase_TM_dom"/>
</dbReference>
<name>A0ABQ6MNT7_9STRA</name>
<dbReference type="InterPro" id="IPR017927">
    <property type="entry name" value="FAD-bd_FR_type"/>
</dbReference>
<gene>
    <name evidence="10" type="ORF">TeGR_g6633</name>
</gene>
<proteinExistence type="predicted"/>
<feature type="transmembrane region" description="Helical" evidence="7">
    <location>
        <begin position="89"/>
        <end position="107"/>
    </location>
</feature>
<comment type="subcellular location">
    <subcellularLocation>
        <location evidence="1">Membrane</location>
        <topology evidence="1">Multi-pass membrane protein</topology>
    </subcellularLocation>
</comment>
<evidence type="ECO:0000256" key="1">
    <source>
        <dbReference type="ARBA" id="ARBA00004141"/>
    </source>
</evidence>
<dbReference type="Pfam" id="PF01794">
    <property type="entry name" value="Ferric_reduct"/>
    <property type="match status" value="1"/>
</dbReference>
<evidence type="ECO:0000256" key="8">
    <source>
        <dbReference type="SAM" id="SignalP"/>
    </source>
</evidence>
<sequence length="818" mass="88372">MPPPDCLISTLILSLATIALSAFLMDIFLGSPYAQGCEACENQVPGGYTEGQILGLFFSILLGAPAFLVVFEATALVGLSLTIPFRQQAGVLTLVLAASVFFVWLGLSPWRGWEVVGCGFVWCQPLDSDVTSGATISTGMTVALMALVVIAEIVVVSVPAVFRNQGRTWGKMSKERDDTEEPLLLPRLTEELWLASGVTSLKKSRSTRTTITTTSSLGGSLGGSLGDAPTQQQPDRRRRARALLAGLSLYVLFFLSTTVLPNGFSKFTPAEIKAALSSAITAGELPDAWLKTVNVRVSDSTVLTLFADNVIVYATAVVVVVLAWAFGGGVLSRRLSGLALAVGSSMYCVYWFQSHMWEGYEHDVPFWETTARTTGQLAVYVMALLILPVSRTSPFHTLFATSWESVVGVHIALGYFFLGLVLAHLASWALLWTQDLGLGLHDLYSLKWYFPDNGQGKVDPPSATNFTDPLITMNAYLMFFSMGVMGLWKVRRKHFELFYHLHMITFCSLTVAVIWHAASAWYLLAPSLALYFYDRWSRVRNTHAGVAETTVYETGEGGGRVVRLQLLLGGAEEGAGEGGCPIRYMGPRPIKFQPLPGQYVMVRVPEISNVEWHPFTLSAVGSDGGEPPELHVKAEGAGSWTRSLAAKNGARLEVQVTGPYGAGVCAPDGTETFVMVAGGIGVTPCIALLRDLLEKAEAMERGEGRGGGFERVVFVWASRETKLFDMFQDLFVRSLDTDLVDVLLFDTRGGGGPGNPNGADEGGRGGMMNCGRPDIDKILAEVGERAHVFSCGPAPLVAAVKNVAANRGLSFHTETFEL</sequence>
<dbReference type="Gene3D" id="2.40.30.10">
    <property type="entry name" value="Translation factors"/>
    <property type="match status" value="1"/>
</dbReference>
<feature type="transmembrane region" description="Helical" evidence="7">
    <location>
        <begin position="242"/>
        <end position="260"/>
    </location>
</feature>
<keyword evidence="8" id="KW-0732">Signal</keyword>
<feature type="transmembrane region" description="Helical" evidence="7">
    <location>
        <begin position="52"/>
        <end position="77"/>
    </location>
</feature>
<evidence type="ECO:0000256" key="2">
    <source>
        <dbReference type="ARBA" id="ARBA00022692"/>
    </source>
</evidence>
<dbReference type="Pfam" id="PF08030">
    <property type="entry name" value="NAD_binding_6"/>
    <property type="match status" value="1"/>
</dbReference>
<dbReference type="PANTHER" id="PTHR11972:SF69">
    <property type="entry name" value="FERRIC REDUCTION OXIDASE 6-RELATED"/>
    <property type="match status" value="1"/>
</dbReference>
<dbReference type="InterPro" id="IPR050369">
    <property type="entry name" value="RBOH/FRE"/>
</dbReference>
<feature type="chain" id="PRO_5046346053" description="FAD-binding FR-type domain-containing protein" evidence="8">
    <location>
        <begin position="22"/>
        <end position="818"/>
    </location>
</feature>
<dbReference type="InterPro" id="IPR039261">
    <property type="entry name" value="FNR_nucleotide-bd"/>
</dbReference>
<dbReference type="Pfam" id="PF08022">
    <property type="entry name" value="FAD_binding_8"/>
    <property type="match status" value="1"/>
</dbReference>
<feature type="transmembrane region" description="Helical" evidence="7">
    <location>
        <begin position="310"/>
        <end position="331"/>
    </location>
</feature>
<feature type="transmembrane region" description="Helical" evidence="7">
    <location>
        <begin position="142"/>
        <end position="162"/>
    </location>
</feature>
<evidence type="ECO:0000313" key="10">
    <source>
        <dbReference type="EMBL" id="GMI29172.1"/>
    </source>
</evidence>
<evidence type="ECO:0000256" key="4">
    <source>
        <dbReference type="ARBA" id="ARBA00023002"/>
    </source>
</evidence>
<dbReference type="PROSITE" id="PS51384">
    <property type="entry name" value="FAD_FR"/>
    <property type="match status" value="1"/>
</dbReference>
<comment type="caution">
    <text evidence="10">The sequence shown here is derived from an EMBL/GenBank/DDBJ whole genome shotgun (WGS) entry which is preliminary data.</text>
</comment>
<protein>
    <recommendedName>
        <fullName evidence="9">FAD-binding FR-type domain-containing protein</fullName>
    </recommendedName>
</protein>
<dbReference type="SUPFAM" id="SSF63380">
    <property type="entry name" value="Riboflavin synthase domain-like"/>
    <property type="match status" value="1"/>
</dbReference>
<dbReference type="Proteomes" id="UP001165060">
    <property type="component" value="Unassembled WGS sequence"/>
</dbReference>
<keyword evidence="4" id="KW-0560">Oxidoreductase</keyword>
<feature type="transmembrane region" description="Helical" evidence="7">
    <location>
        <begin position="470"/>
        <end position="488"/>
    </location>
</feature>
<dbReference type="SFLD" id="SFLDS00052">
    <property type="entry name" value="Ferric_Reductase_Domain"/>
    <property type="match status" value="1"/>
</dbReference>
<dbReference type="Gene3D" id="3.40.50.80">
    <property type="entry name" value="Nucleotide-binding domain of ferredoxin-NADP reductase (FNR) module"/>
    <property type="match status" value="1"/>
</dbReference>
<dbReference type="InterPro" id="IPR013121">
    <property type="entry name" value="Fe_red_NAD-bd_6"/>
</dbReference>
<dbReference type="PANTHER" id="PTHR11972">
    <property type="entry name" value="NADPH OXIDASE"/>
    <property type="match status" value="1"/>
</dbReference>
<organism evidence="10 11">
    <name type="scientific">Tetraparma gracilis</name>
    <dbReference type="NCBI Taxonomy" id="2962635"/>
    <lineage>
        <taxon>Eukaryota</taxon>
        <taxon>Sar</taxon>
        <taxon>Stramenopiles</taxon>
        <taxon>Ochrophyta</taxon>
        <taxon>Bolidophyceae</taxon>
        <taxon>Parmales</taxon>
        <taxon>Triparmaceae</taxon>
        <taxon>Tetraparma</taxon>
    </lineage>
</organism>
<evidence type="ECO:0000256" key="3">
    <source>
        <dbReference type="ARBA" id="ARBA00022989"/>
    </source>
</evidence>
<dbReference type="SUPFAM" id="SSF52343">
    <property type="entry name" value="Ferredoxin reductase-like, C-terminal NADP-linked domain"/>
    <property type="match status" value="1"/>
</dbReference>
<feature type="transmembrane region" description="Helical" evidence="7">
    <location>
        <begin position="411"/>
        <end position="431"/>
    </location>
</feature>
<feature type="transmembrane region" description="Helical" evidence="7">
    <location>
        <begin position="500"/>
        <end position="524"/>
    </location>
</feature>
<feature type="transmembrane region" description="Helical" evidence="7">
    <location>
        <begin position="377"/>
        <end position="399"/>
    </location>
</feature>
<evidence type="ECO:0000256" key="7">
    <source>
        <dbReference type="SAM" id="Phobius"/>
    </source>
</evidence>
<dbReference type="CDD" id="cd06186">
    <property type="entry name" value="NOX_Duox_like_FAD_NADP"/>
    <property type="match status" value="1"/>
</dbReference>
<feature type="region of interest" description="Disordered" evidence="6">
    <location>
        <begin position="207"/>
        <end position="234"/>
    </location>
</feature>
<feature type="compositionally biased region" description="Low complexity" evidence="6">
    <location>
        <begin position="207"/>
        <end position="218"/>
    </location>
</feature>
<reference evidence="10 11" key="1">
    <citation type="journal article" date="2023" name="Commun. Biol.">
        <title>Genome analysis of Parmales, the sister group of diatoms, reveals the evolutionary specialization of diatoms from phago-mixotrophs to photoautotrophs.</title>
        <authorList>
            <person name="Ban H."/>
            <person name="Sato S."/>
            <person name="Yoshikawa S."/>
            <person name="Yamada K."/>
            <person name="Nakamura Y."/>
            <person name="Ichinomiya M."/>
            <person name="Sato N."/>
            <person name="Blanc-Mathieu R."/>
            <person name="Endo H."/>
            <person name="Kuwata A."/>
            <person name="Ogata H."/>
        </authorList>
    </citation>
    <scope>NUCLEOTIDE SEQUENCE [LARGE SCALE GENOMIC DNA]</scope>
</reference>
<dbReference type="InterPro" id="IPR017938">
    <property type="entry name" value="Riboflavin_synthase-like_b-brl"/>
</dbReference>
<dbReference type="SFLD" id="SFLDG01168">
    <property type="entry name" value="Ferric_reductase_subgroup_(FRE"/>
    <property type="match status" value="1"/>
</dbReference>
<keyword evidence="11" id="KW-1185">Reference proteome</keyword>
<feature type="transmembrane region" description="Helical" evidence="7">
    <location>
        <begin position="338"/>
        <end position="357"/>
    </location>
</feature>
<accession>A0ABQ6MNT7</accession>